<feature type="transmembrane region" description="Helical" evidence="2">
    <location>
        <begin position="153"/>
        <end position="176"/>
    </location>
</feature>
<feature type="compositionally biased region" description="Basic and acidic residues" evidence="1">
    <location>
        <begin position="187"/>
        <end position="210"/>
    </location>
</feature>
<dbReference type="AGR" id="Xenbase:XB-GENE-29094035"/>
<sequence length="210" mass="23887">MPFPFFPSQEKMDKANFFLTIFFIFFLFQTRQFNIVDASTTVTTTMENSITETLSVTTPEIEEEDDYIDDVYLDDKVTAVPTTTTAVYSITEEDISDEEAIRRNAQFIFDDDNEKEDNADDSRSAAIAHVNITEVRPADGFFDKFKRMLDHPIMQTVFIACVILGVVGAILTVFLIKWCRAKTKKVGPKEAEEGKTGFVQNEEKKQESKG</sequence>
<keyword evidence="3" id="KW-1185">Reference proteome</keyword>
<dbReference type="OMA" id="NVTHMED"/>
<accession>A0A8J1IZG4</accession>
<evidence type="ECO:0000256" key="2">
    <source>
        <dbReference type="SAM" id="Phobius"/>
    </source>
</evidence>
<dbReference type="KEGG" id="xtr:116408339"/>
<organism evidence="3 4">
    <name type="scientific">Xenopus tropicalis</name>
    <name type="common">Western clawed frog</name>
    <name type="synonym">Silurana tropicalis</name>
    <dbReference type="NCBI Taxonomy" id="8364"/>
    <lineage>
        <taxon>Eukaryota</taxon>
        <taxon>Metazoa</taxon>
        <taxon>Chordata</taxon>
        <taxon>Craniata</taxon>
        <taxon>Vertebrata</taxon>
        <taxon>Euteleostomi</taxon>
        <taxon>Amphibia</taxon>
        <taxon>Batrachia</taxon>
        <taxon>Anura</taxon>
        <taxon>Pipoidea</taxon>
        <taxon>Pipidae</taxon>
        <taxon>Xenopodinae</taxon>
        <taxon>Xenopus</taxon>
        <taxon>Silurana</taxon>
    </lineage>
</organism>
<evidence type="ECO:0000313" key="3">
    <source>
        <dbReference type="Proteomes" id="UP000008143"/>
    </source>
</evidence>
<dbReference type="AlphaFoldDB" id="A0A8J1IZG4"/>
<keyword evidence="2" id="KW-0472">Membrane</keyword>
<keyword evidence="2" id="KW-0812">Transmembrane</keyword>
<keyword evidence="2" id="KW-1133">Transmembrane helix</keyword>
<reference evidence="4" key="1">
    <citation type="submission" date="2025-08" db="UniProtKB">
        <authorList>
            <consortium name="RefSeq"/>
        </authorList>
    </citation>
    <scope>IDENTIFICATION</scope>
    <source>
        <strain evidence="4">Nigerian</strain>
        <tissue evidence="4">Liver and blood</tissue>
    </source>
</reference>
<protein>
    <submittedName>
        <fullName evidence="4">Uncharacterized protein LOC116408339</fullName>
    </submittedName>
</protein>
<feature type="region of interest" description="Disordered" evidence="1">
    <location>
        <begin position="185"/>
        <end position="210"/>
    </location>
</feature>
<evidence type="ECO:0000256" key="1">
    <source>
        <dbReference type="SAM" id="MobiDB-lite"/>
    </source>
</evidence>
<dbReference type="GeneID" id="116408339"/>
<name>A0A8J1IZG4_XENTR</name>
<evidence type="ECO:0000313" key="4">
    <source>
        <dbReference type="RefSeq" id="XP_031750978.1"/>
    </source>
</evidence>
<dbReference type="Proteomes" id="UP000008143">
    <property type="component" value="Chromosome 1"/>
</dbReference>
<evidence type="ECO:0000313" key="5">
    <source>
        <dbReference type="Xenbase" id="XB-GENE-29094035"/>
    </source>
</evidence>
<gene>
    <name evidence="4 5" type="primary">LOC116408339</name>
</gene>
<dbReference type="Xenbase" id="XB-GENE-29094035">
    <property type="gene designation" value="LOC116408339"/>
</dbReference>
<proteinExistence type="predicted"/>
<dbReference type="RefSeq" id="XP_031750978.1">
    <property type="nucleotide sequence ID" value="XM_031895118.1"/>
</dbReference>
<dbReference type="OrthoDB" id="10631422at2759"/>